<dbReference type="EMBL" id="WKRA01000002">
    <property type="protein sequence ID" value="MSD14789.1"/>
    <property type="molecule type" value="Genomic_DNA"/>
</dbReference>
<evidence type="ECO:0000256" key="1">
    <source>
        <dbReference type="ARBA" id="ARBA00004141"/>
    </source>
</evidence>
<evidence type="ECO:0000256" key="2">
    <source>
        <dbReference type="ARBA" id="ARBA00022692"/>
    </source>
</evidence>
<dbReference type="InterPro" id="IPR051328">
    <property type="entry name" value="T7SS_ABC-Transporter"/>
</dbReference>
<accession>A0A844DWY6</accession>
<feature type="transmembrane region" description="Helical" evidence="5">
    <location>
        <begin position="806"/>
        <end position="829"/>
    </location>
</feature>
<comment type="caution">
    <text evidence="7">The sequence shown here is derived from an EMBL/GenBank/DDBJ whole genome shotgun (WGS) entry which is preliminary data.</text>
</comment>
<dbReference type="SUPFAM" id="SSF58104">
    <property type="entry name" value="Methyl-accepting chemotaxis protein (MCP) signaling domain"/>
    <property type="match status" value="1"/>
</dbReference>
<feature type="transmembrane region" description="Helical" evidence="5">
    <location>
        <begin position="576"/>
        <end position="600"/>
    </location>
</feature>
<name>A0A844DWY6_EUBRA</name>
<feature type="transmembrane region" description="Helical" evidence="5">
    <location>
        <begin position="697"/>
        <end position="718"/>
    </location>
</feature>
<evidence type="ECO:0000313" key="7">
    <source>
        <dbReference type="EMBL" id="MSD14789.1"/>
    </source>
</evidence>
<evidence type="ECO:0000256" key="3">
    <source>
        <dbReference type="ARBA" id="ARBA00022989"/>
    </source>
</evidence>
<evidence type="ECO:0000256" key="4">
    <source>
        <dbReference type="ARBA" id="ARBA00023136"/>
    </source>
</evidence>
<feature type="domain" description="ABC-2 type transporter transmembrane" evidence="6">
    <location>
        <begin position="41"/>
        <end position="202"/>
    </location>
</feature>
<feature type="transmembrane region" description="Helical" evidence="5">
    <location>
        <begin position="780"/>
        <end position="800"/>
    </location>
</feature>
<dbReference type="GO" id="GO:0140359">
    <property type="term" value="F:ABC-type transporter activity"/>
    <property type="evidence" value="ECO:0007669"/>
    <property type="project" value="InterPro"/>
</dbReference>
<dbReference type="InterPro" id="IPR017501">
    <property type="entry name" value="Phage_infect_YhgE_C"/>
</dbReference>
<gene>
    <name evidence="7" type="ORF">GKE72_01640</name>
</gene>
<organism evidence="7 8">
    <name type="scientific">Eubacterium ramulus</name>
    <dbReference type="NCBI Taxonomy" id="39490"/>
    <lineage>
        <taxon>Bacteria</taxon>
        <taxon>Bacillati</taxon>
        <taxon>Bacillota</taxon>
        <taxon>Clostridia</taxon>
        <taxon>Eubacteriales</taxon>
        <taxon>Eubacteriaceae</taxon>
        <taxon>Eubacterium</taxon>
    </lineage>
</organism>
<dbReference type="PANTHER" id="PTHR43077:SF10">
    <property type="entry name" value="TRANSPORT PERMEASE PROTEIN"/>
    <property type="match status" value="1"/>
</dbReference>
<dbReference type="InterPro" id="IPR017500">
    <property type="entry name" value="Phage_infect_YhgE_N"/>
</dbReference>
<dbReference type="Gene3D" id="3.40.1710.10">
    <property type="entry name" value="abc type-2 transporter like domain"/>
    <property type="match status" value="1"/>
</dbReference>
<dbReference type="InterPro" id="IPR013525">
    <property type="entry name" value="ABC2_TM"/>
</dbReference>
<keyword evidence="2 5" id="KW-0812">Transmembrane</keyword>
<evidence type="ECO:0000256" key="5">
    <source>
        <dbReference type="SAM" id="Phobius"/>
    </source>
</evidence>
<protein>
    <submittedName>
        <fullName evidence="7">DUF3533 domain-containing protein</fullName>
    </submittedName>
</protein>
<proteinExistence type="predicted"/>
<sequence>MEHKTGVCRTNMKNVLKIFRRDLKRLLRNRAAVLVLGGVCLLPSLYAWFNIAANMDPYGNTQGIKVAVANCDEGADTAQMSLNAGASIMDNLKENKKLGWTFVDEEEAIEGVKSGAYYAAIVIPENFSDSLLSILSGDVRKPQLDYYINEKKNAIAPKITDTGATTLQQQINDTFSSVASEAISEMVSTSAGNLTVDVDNTNSELLSSISAVRENLTGYQNVLDHFRETVGSSDVLIRDTLSSLEKLKKSAASVSDTLDQSTDLLGESRKAVSDFSSVFSDSLTSGDLFLNDAYITASIKLGNLESKVTQVNTSVGGGLDSVTDLNQKNQQILDELARLQGSIANDSQISAAITEQIANLQKQNQEIGQVLDSMDKSNSAIADMVTTSQNTRQNLEQIMGNSRDDLKNYRSTLTQSTVPQISQSLDGLAAVSGEMSATLSGITPMVDQLSTMLQQLQTSLNDSVNALTKTGSALEKVDAQLETVQTDIKAMQSSEAYQEILELEGIDAEAISEFMASPVSINSEVLYDVKNYGTGMTPFYTNLALWVGGLILVSILKQEVDKDAEVSDFSNTSAYFGRWMLFVLLAVIQGFIVCIGDIVLLKVQCVHPVLFVASGMFCSFIYVNIIFAMALTFKHIGKALGVFLIILQIPGSSGTYPIEMMPGFFKKLNPFLPFTYSIRGMRECIAGFYENTYVKNMAVMFVFLALALFIGLVLRPLLMNLNHLFDRRLEETEMMVGETAGSERQLPQMQLMLEILMRDDLTKRRFLEKSGKFELKYPKMVRIGFAGILVIPLVFLILSFVLPAKFVFLVLWIISLIALVVYLICVEYVHDRIVRQLEMSGLEPEELVKKIKEGDI</sequence>
<feature type="transmembrane region" description="Helical" evidence="5">
    <location>
        <begin position="639"/>
        <end position="658"/>
    </location>
</feature>
<feature type="transmembrane region" description="Helical" evidence="5">
    <location>
        <begin position="539"/>
        <end position="556"/>
    </location>
</feature>
<keyword evidence="4 5" id="KW-0472">Membrane</keyword>
<evidence type="ECO:0000313" key="8">
    <source>
        <dbReference type="Proteomes" id="UP000431304"/>
    </source>
</evidence>
<comment type="subcellular location">
    <subcellularLocation>
        <location evidence="1">Membrane</location>
        <topology evidence="1">Multi-pass membrane protein</topology>
    </subcellularLocation>
</comment>
<dbReference type="GO" id="GO:0016020">
    <property type="term" value="C:membrane"/>
    <property type="evidence" value="ECO:0007669"/>
    <property type="project" value="UniProtKB-SubCell"/>
</dbReference>
<feature type="transmembrane region" description="Helical" evidence="5">
    <location>
        <begin position="606"/>
        <end position="627"/>
    </location>
</feature>
<dbReference type="NCBIfam" id="TIGR03062">
    <property type="entry name" value="pip_yhgE_Cterm"/>
    <property type="match status" value="1"/>
</dbReference>
<keyword evidence="3 5" id="KW-1133">Transmembrane helix</keyword>
<dbReference type="Pfam" id="PF12698">
    <property type="entry name" value="ABC2_membrane_3"/>
    <property type="match status" value="2"/>
</dbReference>
<feature type="domain" description="ABC-2 type transporter transmembrane" evidence="6">
    <location>
        <begin position="440"/>
        <end position="712"/>
    </location>
</feature>
<dbReference type="NCBIfam" id="TIGR03061">
    <property type="entry name" value="pip_yhgE_Nterm"/>
    <property type="match status" value="1"/>
</dbReference>
<dbReference type="PANTHER" id="PTHR43077">
    <property type="entry name" value="TRANSPORT PERMEASE YVFS-RELATED"/>
    <property type="match status" value="1"/>
</dbReference>
<dbReference type="Proteomes" id="UP000431304">
    <property type="component" value="Unassembled WGS sequence"/>
</dbReference>
<reference evidence="7 8" key="1">
    <citation type="journal article" date="2019" name="Nat. Med.">
        <title>A library of human gut bacterial isolates paired with longitudinal multiomics data enables mechanistic microbiome research.</title>
        <authorList>
            <person name="Poyet M."/>
            <person name="Groussin M."/>
            <person name="Gibbons S.M."/>
            <person name="Avila-Pacheco J."/>
            <person name="Jiang X."/>
            <person name="Kearney S.M."/>
            <person name="Perrotta A.R."/>
            <person name="Berdy B."/>
            <person name="Zhao S."/>
            <person name="Lieberman T.D."/>
            <person name="Swanson P.K."/>
            <person name="Smith M."/>
            <person name="Roesemann S."/>
            <person name="Alexander J.E."/>
            <person name="Rich S.A."/>
            <person name="Livny J."/>
            <person name="Vlamakis H."/>
            <person name="Clish C."/>
            <person name="Bullock K."/>
            <person name="Deik A."/>
            <person name="Scott J."/>
            <person name="Pierce K.A."/>
            <person name="Xavier R.J."/>
            <person name="Alm E.J."/>
        </authorList>
    </citation>
    <scope>NUCLEOTIDE SEQUENCE [LARGE SCALE GENOMIC DNA]</scope>
    <source>
        <strain evidence="7 8">BIOML-A3</strain>
    </source>
</reference>
<evidence type="ECO:0000259" key="6">
    <source>
        <dbReference type="Pfam" id="PF12698"/>
    </source>
</evidence>
<dbReference type="AlphaFoldDB" id="A0A844DWY6"/>